<organism evidence="2 3">
    <name type="scientific">Stylosanthes scabra</name>
    <dbReference type="NCBI Taxonomy" id="79078"/>
    <lineage>
        <taxon>Eukaryota</taxon>
        <taxon>Viridiplantae</taxon>
        <taxon>Streptophyta</taxon>
        <taxon>Embryophyta</taxon>
        <taxon>Tracheophyta</taxon>
        <taxon>Spermatophyta</taxon>
        <taxon>Magnoliopsida</taxon>
        <taxon>eudicotyledons</taxon>
        <taxon>Gunneridae</taxon>
        <taxon>Pentapetalae</taxon>
        <taxon>rosids</taxon>
        <taxon>fabids</taxon>
        <taxon>Fabales</taxon>
        <taxon>Fabaceae</taxon>
        <taxon>Papilionoideae</taxon>
        <taxon>50 kb inversion clade</taxon>
        <taxon>dalbergioids sensu lato</taxon>
        <taxon>Dalbergieae</taxon>
        <taxon>Pterocarpus clade</taxon>
        <taxon>Stylosanthes</taxon>
    </lineage>
</organism>
<feature type="region of interest" description="Disordered" evidence="1">
    <location>
        <begin position="94"/>
        <end position="124"/>
    </location>
</feature>
<evidence type="ECO:0000313" key="3">
    <source>
        <dbReference type="Proteomes" id="UP001341840"/>
    </source>
</evidence>
<feature type="non-terminal residue" evidence="2">
    <location>
        <position position="1"/>
    </location>
</feature>
<comment type="caution">
    <text evidence="2">The sequence shown here is derived from an EMBL/GenBank/DDBJ whole genome shotgun (WGS) entry which is preliminary data.</text>
</comment>
<accession>A0ABU6YUK9</accession>
<evidence type="ECO:0000256" key="1">
    <source>
        <dbReference type="SAM" id="MobiDB-lite"/>
    </source>
</evidence>
<protein>
    <recommendedName>
        <fullName evidence="4">Retrotransposon Copia-like N-terminal domain-containing protein</fullName>
    </recommendedName>
</protein>
<proteinExistence type="predicted"/>
<dbReference type="Proteomes" id="UP001341840">
    <property type="component" value="Unassembled WGS sequence"/>
</dbReference>
<keyword evidence="3" id="KW-1185">Reference proteome</keyword>
<evidence type="ECO:0008006" key="4">
    <source>
        <dbReference type="Google" id="ProtNLM"/>
    </source>
</evidence>
<reference evidence="2 3" key="1">
    <citation type="journal article" date="2023" name="Plants (Basel)">
        <title>Bridging the Gap: Combining Genomics and Transcriptomics Approaches to Understand Stylosanthes scabra, an Orphan Legume from the Brazilian Caatinga.</title>
        <authorList>
            <person name="Ferreira-Neto J.R.C."/>
            <person name="da Silva M.D."/>
            <person name="Binneck E."/>
            <person name="de Melo N.F."/>
            <person name="da Silva R.H."/>
            <person name="de Melo A.L.T.M."/>
            <person name="Pandolfi V."/>
            <person name="Bustamante F.O."/>
            <person name="Brasileiro-Vidal A.C."/>
            <person name="Benko-Iseppon A.M."/>
        </authorList>
    </citation>
    <scope>NUCLEOTIDE SEQUENCE [LARGE SCALE GENOMIC DNA]</scope>
    <source>
        <tissue evidence="2">Leaves</tissue>
    </source>
</reference>
<evidence type="ECO:0000313" key="2">
    <source>
        <dbReference type="EMBL" id="MED6214067.1"/>
    </source>
</evidence>
<gene>
    <name evidence="2" type="ORF">PIB30_099390</name>
</gene>
<name>A0ABU6YUK9_9FABA</name>
<sequence>SAFSVLEISSCSSFFLIELQLLRGIHSLKRFRSMVLFQPSQLKLKNGLIPLATKLDEHNFSTWQKSVLLTVRTLKLESHFDSSRTPPQFEEIISSKEKDAKSAISTSTEGETPPPKKKTSPDPIKILQESEKYVEWAQHDLALMT</sequence>
<dbReference type="EMBL" id="JASCZI010244307">
    <property type="protein sequence ID" value="MED6214067.1"/>
    <property type="molecule type" value="Genomic_DNA"/>
</dbReference>